<feature type="region of interest" description="Disordered" evidence="1">
    <location>
        <begin position="1"/>
        <end position="50"/>
    </location>
</feature>
<dbReference type="Ensembl" id="ENSHHUT00000015382.1">
    <property type="protein sequence ID" value="ENSHHUP00000014873.1"/>
    <property type="gene ID" value="ENSHHUG00000009209.1"/>
</dbReference>
<dbReference type="AlphaFoldDB" id="A0A4W5KCN1"/>
<proteinExistence type="predicted"/>
<evidence type="ECO:0000313" key="2">
    <source>
        <dbReference type="Ensembl" id="ENSHHUP00000014873.1"/>
    </source>
</evidence>
<protein>
    <submittedName>
        <fullName evidence="2">Uncharacterized protein</fullName>
    </submittedName>
</protein>
<dbReference type="Proteomes" id="UP000314982">
    <property type="component" value="Unassembled WGS sequence"/>
</dbReference>
<reference evidence="2" key="3">
    <citation type="submission" date="2025-09" db="UniProtKB">
        <authorList>
            <consortium name="Ensembl"/>
        </authorList>
    </citation>
    <scope>IDENTIFICATION</scope>
</reference>
<evidence type="ECO:0000256" key="1">
    <source>
        <dbReference type="SAM" id="MobiDB-lite"/>
    </source>
</evidence>
<keyword evidence="3" id="KW-1185">Reference proteome</keyword>
<sequence length="93" mass="10677">MQTDTHTHKDIQTERHMQTDRHTDRKADRQTHRQTERQIGRQTDSHMSKYQNSQPYLTLFAKLPASPCPLPLTVAALAGQEYDKLTCCKGGIL</sequence>
<evidence type="ECO:0000313" key="3">
    <source>
        <dbReference type="Proteomes" id="UP000314982"/>
    </source>
</evidence>
<reference evidence="3" key="1">
    <citation type="submission" date="2018-06" db="EMBL/GenBank/DDBJ databases">
        <title>Genome assembly of Danube salmon.</title>
        <authorList>
            <person name="Macqueen D.J."/>
            <person name="Gundappa M.K."/>
        </authorList>
    </citation>
    <scope>NUCLEOTIDE SEQUENCE [LARGE SCALE GENOMIC DNA]</scope>
</reference>
<reference evidence="2" key="2">
    <citation type="submission" date="2025-08" db="UniProtKB">
        <authorList>
            <consortium name="Ensembl"/>
        </authorList>
    </citation>
    <scope>IDENTIFICATION</scope>
</reference>
<accession>A0A4W5KCN1</accession>
<feature type="compositionally biased region" description="Basic and acidic residues" evidence="1">
    <location>
        <begin position="1"/>
        <end position="47"/>
    </location>
</feature>
<name>A0A4W5KCN1_9TELE</name>
<organism evidence="2 3">
    <name type="scientific">Hucho hucho</name>
    <name type="common">huchen</name>
    <dbReference type="NCBI Taxonomy" id="62062"/>
    <lineage>
        <taxon>Eukaryota</taxon>
        <taxon>Metazoa</taxon>
        <taxon>Chordata</taxon>
        <taxon>Craniata</taxon>
        <taxon>Vertebrata</taxon>
        <taxon>Euteleostomi</taxon>
        <taxon>Actinopterygii</taxon>
        <taxon>Neopterygii</taxon>
        <taxon>Teleostei</taxon>
        <taxon>Protacanthopterygii</taxon>
        <taxon>Salmoniformes</taxon>
        <taxon>Salmonidae</taxon>
        <taxon>Salmoninae</taxon>
        <taxon>Hucho</taxon>
    </lineage>
</organism>